<sequence>MFARQPRTAVLARSLPTIYGELAPASVIKPAASWSRSSSYSGTFLCRRRNAILAANNGFGMPSTTGSAWNPSHRDSERREQAPAPTPRTAGRLCTLSWESSSQIEEVAGMSRVRAWFSIALFATAHCACRAQTIAPDALPDLKYPPTARAAKVQGDVVVSFRQTLEGRTVDVSPISGPAMLQGVAVENVKAWHFKTRTELAEQPYKVTFHFQLNPPDDGYDESQPVTKALLDGTGQVQVISIFTTGLDRSECPSANDRVPPASVVSGDFVELQRWNEEVRVSSDGSVIWKQGDVSRTGQITPAEAKSLLEQFRIAAVWRLCGSYDQAGLMDGDASSFKVRIGGREKSVGEYGDAAPAIFRDVETAVDVSTNTHQWRHGDPRTESIAEITFEYLPKPGKTKLMDAVHRGDKEAFRAALEAGDKLTDADASGWTPLMYAASSYGNSPLKEIVNAGVNVNARSKRGETALMASAVTGMADEDLLKAGAEVNAINTEDMTALMLLVQRGDPDEIATLLKAGADARARDAKGRTALDYLNAANCGSPIVHEQDPRWMTLGYSKCNALDRDDYQKAKRLLINAGAKATRNAAPPPLPTQSRSGLKLFD</sequence>
<dbReference type="PANTHER" id="PTHR24166:SF48">
    <property type="entry name" value="PROTEIN VAPYRIN"/>
    <property type="match status" value="1"/>
</dbReference>
<dbReference type="PROSITE" id="PS50088">
    <property type="entry name" value="ANK_REPEAT"/>
    <property type="match status" value="2"/>
</dbReference>
<dbReference type="SUPFAM" id="SSF74653">
    <property type="entry name" value="TolA/TonB C-terminal domain"/>
    <property type="match status" value="1"/>
</dbReference>
<dbReference type="Gene3D" id="1.25.40.20">
    <property type="entry name" value="Ankyrin repeat-containing domain"/>
    <property type="match status" value="1"/>
</dbReference>
<dbReference type="InterPro" id="IPR036770">
    <property type="entry name" value="Ankyrin_rpt-contain_sf"/>
</dbReference>
<accession>A0A4Q0T2Z8</accession>
<feature type="domain" description="TonB C-terminal" evidence="9">
    <location>
        <begin position="142"/>
        <end position="212"/>
    </location>
</feature>
<feature type="compositionally biased region" description="Basic and acidic residues" evidence="8">
    <location>
        <begin position="72"/>
        <end position="81"/>
    </location>
</feature>
<evidence type="ECO:0000256" key="3">
    <source>
        <dbReference type="ARBA" id="ARBA00022737"/>
    </source>
</evidence>
<dbReference type="SUPFAM" id="SSF48403">
    <property type="entry name" value="Ankyrin repeat"/>
    <property type="match status" value="1"/>
</dbReference>
<evidence type="ECO:0000256" key="6">
    <source>
        <dbReference type="ARBA" id="ARBA00023136"/>
    </source>
</evidence>
<dbReference type="Pfam" id="PF13857">
    <property type="entry name" value="Ank_5"/>
    <property type="match status" value="1"/>
</dbReference>
<evidence type="ECO:0000313" key="10">
    <source>
        <dbReference type="EMBL" id="RXH55896.1"/>
    </source>
</evidence>
<comment type="caution">
    <text evidence="10">The sequence shown here is derived from an EMBL/GenBank/DDBJ whole genome shotgun (WGS) entry which is preliminary data.</text>
</comment>
<dbReference type="Proteomes" id="UP000289437">
    <property type="component" value="Unassembled WGS sequence"/>
</dbReference>
<dbReference type="PANTHER" id="PTHR24166">
    <property type="entry name" value="ROLLING PEBBLES, ISOFORM B"/>
    <property type="match status" value="1"/>
</dbReference>
<evidence type="ECO:0000256" key="5">
    <source>
        <dbReference type="ARBA" id="ARBA00023043"/>
    </source>
</evidence>
<dbReference type="GO" id="GO:0016020">
    <property type="term" value="C:membrane"/>
    <property type="evidence" value="ECO:0007669"/>
    <property type="project" value="UniProtKB-SubCell"/>
</dbReference>
<dbReference type="EMBL" id="RDSM01000002">
    <property type="protein sequence ID" value="RXH55896.1"/>
    <property type="molecule type" value="Genomic_DNA"/>
</dbReference>
<dbReference type="Pfam" id="PF12796">
    <property type="entry name" value="Ank_2"/>
    <property type="match status" value="1"/>
</dbReference>
<dbReference type="GO" id="GO:0055085">
    <property type="term" value="P:transmembrane transport"/>
    <property type="evidence" value="ECO:0007669"/>
    <property type="project" value="InterPro"/>
</dbReference>
<feature type="region of interest" description="Disordered" evidence="8">
    <location>
        <begin position="580"/>
        <end position="602"/>
    </location>
</feature>
<keyword evidence="5 7" id="KW-0040">ANK repeat</keyword>
<evidence type="ECO:0000256" key="7">
    <source>
        <dbReference type="PROSITE-ProRule" id="PRU00023"/>
    </source>
</evidence>
<feature type="region of interest" description="Disordered" evidence="8">
    <location>
        <begin position="63"/>
        <end position="90"/>
    </location>
</feature>
<reference evidence="10 11" key="1">
    <citation type="submission" date="2018-11" db="EMBL/GenBank/DDBJ databases">
        <authorList>
            <person name="Mardanov A.V."/>
            <person name="Ravin N.V."/>
            <person name="Dedysh S.N."/>
        </authorList>
    </citation>
    <scope>NUCLEOTIDE SEQUENCE [LARGE SCALE GENOMIC DNA]</scope>
    <source>
        <strain evidence="10 11">AF10</strain>
    </source>
</reference>
<evidence type="ECO:0000259" key="9">
    <source>
        <dbReference type="Pfam" id="PF03544"/>
    </source>
</evidence>
<evidence type="ECO:0000256" key="4">
    <source>
        <dbReference type="ARBA" id="ARBA00022989"/>
    </source>
</evidence>
<dbReference type="Gene3D" id="3.30.1150.10">
    <property type="match status" value="1"/>
</dbReference>
<dbReference type="InterPro" id="IPR002110">
    <property type="entry name" value="Ankyrin_rpt"/>
</dbReference>
<reference evidence="11" key="2">
    <citation type="submission" date="2019-02" db="EMBL/GenBank/DDBJ databases">
        <title>Granulicella sibirica sp. nov., a psychrotolerant acidobacterium isolated from an organic soil layer in forested tundra, West Siberia.</title>
        <authorList>
            <person name="Oshkin I.Y."/>
            <person name="Kulichevskaya I.S."/>
            <person name="Rijpstra W.I.C."/>
            <person name="Sinninghe Damste J.S."/>
            <person name="Rakitin A.L."/>
            <person name="Ravin N.V."/>
            <person name="Dedysh S.N."/>
        </authorList>
    </citation>
    <scope>NUCLEOTIDE SEQUENCE [LARGE SCALE GENOMIC DNA]</scope>
    <source>
        <strain evidence="11">AF10</strain>
    </source>
</reference>
<evidence type="ECO:0000313" key="11">
    <source>
        <dbReference type="Proteomes" id="UP000289437"/>
    </source>
</evidence>
<dbReference type="NCBIfam" id="TIGR01352">
    <property type="entry name" value="tonB_Cterm"/>
    <property type="match status" value="1"/>
</dbReference>
<gene>
    <name evidence="10" type="ORF">GRAN_2753</name>
</gene>
<name>A0A4Q0T2Z8_9BACT</name>
<feature type="repeat" description="ANK" evidence="7">
    <location>
        <begin position="429"/>
        <end position="461"/>
    </location>
</feature>
<proteinExistence type="predicted"/>
<evidence type="ECO:0000256" key="8">
    <source>
        <dbReference type="SAM" id="MobiDB-lite"/>
    </source>
</evidence>
<dbReference type="Pfam" id="PF03544">
    <property type="entry name" value="TonB_C"/>
    <property type="match status" value="1"/>
</dbReference>
<dbReference type="InterPro" id="IPR050889">
    <property type="entry name" value="Dendritic_Spine_Reg/Scaffold"/>
</dbReference>
<dbReference type="InterPro" id="IPR037682">
    <property type="entry name" value="TonB_C"/>
</dbReference>
<keyword evidence="2" id="KW-0812">Transmembrane</keyword>
<keyword evidence="6" id="KW-0472">Membrane</keyword>
<organism evidence="10 11">
    <name type="scientific">Granulicella sibirica</name>
    <dbReference type="NCBI Taxonomy" id="2479048"/>
    <lineage>
        <taxon>Bacteria</taxon>
        <taxon>Pseudomonadati</taxon>
        <taxon>Acidobacteriota</taxon>
        <taxon>Terriglobia</taxon>
        <taxon>Terriglobales</taxon>
        <taxon>Acidobacteriaceae</taxon>
        <taxon>Granulicella</taxon>
    </lineage>
</organism>
<keyword evidence="4" id="KW-1133">Transmembrane helix</keyword>
<dbReference type="AlphaFoldDB" id="A0A4Q0T2Z8"/>
<keyword evidence="3" id="KW-0677">Repeat</keyword>
<comment type="subcellular location">
    <subcellularLocation>
        <location evidence="1">Membrane</location>
        <topology evidence="1">Single-pass membrane protein</topology>
    </subcellularLocation>
</comment>
<feature type="repeat" description="ANK" evidence="7">
    <location>
        <begin position="493"/>
        <end position="525"/>
    </location>
</feature>
<protein>
    <submittedName>
        <fullName evidence="10">Ankyrin</fullName>
    </submittedName>
</protein>
<evidence type="ECO:0000256" key="1">
    <source>
        <dbReference type="ARBA" id="ARBA00004167"/>
    </source>
</evidence>
<evidence type="ECO:0000256" key="2">
    <source>
        <dbReference type="ARBA" id="ARBA00022692"/>
    </source>
</evidence>
<dbReference type="InterPro" id="IPR006260">
    <property type="entry name" value="TonB/TolA_C"/>
</dbReference>
<dbReference type="SMART" id="SM00248">
    <property type="entry name" value="ANK"/>
    <property type="match status" value="4"/>
</dbReference>
<keyword evidence="11" id="KW-1185">Reference proteome</keyword>